<evidence type="ECO:0000256" key="3">
    <source>
        <dbReference type="ARBA" id="ARBA00022989"/>
    </source>
</evidence>
<evidence type="ECO:0000313" key="8">
    <source>
        <dbReference type="Proteomes" id="UP000632195"/>
    </source>
</evidence>
<feature type="transmembrane region" description="Helical" evidence="5">
    <location>
        <begin position="16"/>
        <end position="40"/>
    </location>
</feature>
<feature type="transmembrane region" description="Helical" evidence="5">
    <location>
        <begin position="173"/>
        <end position="194"/>
    </location>
</feature>
<evidence type="ECO:0000256" key="4">
    <source>
        <dbReference type="ARBA" id="ARBA00023136"/>
    </source>
</evidence>
<dbReference type="PANTHER" id="PTHR23508:SF10">
    <property type="entry name" value="CARBOXYLIC ACID TRANSPORTER PROTEIN HOMOLOG"/>
    <property type="match status" value="1"/>
</dbReference>
<feature type="transmembrane region" description="Helical" evidence="5">
    <location>
        <begin position="232"/>
        <end position="250"/>
    </location>
</feature>
<dbReference type="SUPFAM" id="SSF103473">
    <property type="entry name" value="MFS general substrate transporter"/>
    <property type="match status" value="1"/>
</dbReference>
<feature type="transmembrane region" description="Helical" evidence="5">
    <location>
        <begin position="142"/>
        <end position="161"/>
    </location>
</feature>
<dbReference type="EMBL" id="BMNY01000002">
    <property type="protein sequence ID" value="GGM76863.1"/>
    <property type="molecule type" value="Genomic_DNA"/>
</dbReference>
<reference evidence="7" key="2">
    <citation type="submission" date="2022-09" db="EMBL/GenBank/DDBJ databases">
        <authorList>
            <person name="Sun Q."/>
            <person name="Ohkuma M."/>
        </authorList>
    </citation>
    <scope>NUCLEOTIDE SEQUENCE</scope>
    <source>
        <strain evidence="7">JCM 13583</strain>
    </source>
</reference>
<feature type="transmembrane region" description="Helical" evidence="5">
    <location>
        <begin position="326"/>
        <end position="346"/>
    </location>
</feature>
<evidence type="ECO:0000256" key="1">
    <source>
        <dbReference type="ARBA" id="ARBA00004141"/>
    </source>
</evidence>
<reference evidence="7" key="1">
    <citation type="journal article" date="2014" name="Int. J. Syst. Evol. Microbiol.">
        <title>Complete genome sequence of Corynebacterium casei LMG S-19264T (=DSM 44701T), isolated from a smear-ripened cheese.</title>
        <authorList>
            <consortium name="US DOE Joint Genome Institute (JGI-PGF)"/>
            <person name="Walter F."/>
            <person name="Albersmeier A."/>
            <person name="Kalinowski J."/>
            <person name="Ruckert C."/>
        </authorList>
    </citation>
    <scope>NUCLEOTIDE SEQUENCE</scope>
    <source>
        <strain evidence="7">JCM 13583</strain>
    </source>
</reference>
<feature type="transmembrane region" description="Helical" evidence="5">
    <location>
        <begin position="110"/>
        <end position="130"/>
    </location>
</feature>
<feature type="transmembrane region" description="Helical" evidence="5">
    <location>
        <begin position="366"/>
        <end position="387"/>
    </location>
</feature>
<evidence type="ECO:0000313" key="7">
    <source>
        <dbReference type="EMBL" id="GGM76863.1"/>
    </source>
</evidence>
<sequence length="434" mass="47499">MQNKGAEADKIDRYDIVVLIAVFLGWAVSATDITLNGFLLGQITKAFHISTALFGFIGLAFGVGDGLGGFIFGRINDTSWGRKLTFLITLLGVLVFTVLSGLSVNFPMFVATRLGAGIFSGAEMTGGWVLLAEQIPSYRRSWFISISQGGVAVGYFFADLFSSTFAAPTSLGWRWGFIANGIIGTGFYALRFALRESPAWSHIKAFKLEGKAAGATVSQGVREIFKSPYGKITALSFVGLAAAFFGTAFHDYYYADWYEIGGIDRTPLPSLVYFLVFVGFVLGHFAANMTEGWYMDHFGTRRAVLFTSIAVVMMVVFWRVPVDISYALDFVILFLVGYGVQTIWGFAPAYMPQVYPTRIRHSGEGFLWALTYGGFYSLAAYLGGVWIALNEWYLVFIVSGVAFAIYVAFMASTAIELKGKDLDFLEKFGAAGGE</sequence>
<dbReference type="InterPro" id="IPR020846">
    <property type="entry name" value="MFS_dom"/>
</dbReference>
<dbReference type="Proteomes" id="UP000632195">
    <property type="component" value="Unassembled WGS sequence"/>
</dbReference>
<keyword evidence="3 5" id="KW-1133">Transmembrane helix</keyword>
<comment type="caution">
    <text evidence="7">The sequence shown here is derived from an EMBL/GenBank/DDBJ whole genome shotgun (WGS) entry which is preliminary data.</text>
</comment>
<feature type="transmembrane region" description="Helical" evidence="5">
    <location>
        <begin position="302"/>
        <end position="320"/>
    </location>
</feature>
<protein>
    <submittedName>
        <fullName evidence="7">MFS transporter</fullName>
    </submittedName>
</protein>
<evidence type="ECO:0000259" key="6">
    <source>
        <dbReference type="PROSITE" id="PS50850"/>
    </source>
</evidence>
<feature type="transmembrane region" description="Helical" evidence="5">
    <location>
        <begin position="393"/>
        <end position="415"/>
    </location>
</feature>
<dbReference type="InterPro" id="IPR036259">
    <property type="entry name" value="MFS_trans_sf"/>
</dbReference>
<organism evidence="7 8">
    <name type="scientific">Thermogymnomonas acidicola</name>
    <dbReference type="NCBI Taxonomy" id="399579"/>
    <lineage>
        <taxon>Archaea</taxon>
        <taxon>Methanobacteriati</taxon>
        <taxon>Thermoplasmatota</taxon>
        <taxon>Thermoplasmata</taxon>
        <taxon>Thermoplasmatales</taxon>
        <taxon>Thermogymnomonas</taxon>
    </lineage>
</organism>
<dbReference type="RefSeq" id="WP_188681494.1">
    <property type="nucleotide sequence ID" value="NZ_BMNY01000002.1"/>
</dbReference>
<dbReference type="PANTHER" id="PTHR23508">
    <property type="entry name" value="CARBOXYLIC ACID TRANSPORTER PROTEIN HOMOLOG"/>
    <property type="match status" value="1"/>
</dbReference>
<feature type="domain" description="Major facilitator superfamily (MFS) profile" evidence="6">
    <location>
        <begin position="18"/>
        <end position="418"/>
    </location>
</feature>
<gene>
    <name evidence="7" type="ORF">GCM10007108_13690</name>
</gene>
<dbReference type="Gene3D" id="1.20.1250.20">
    <property type="entry name" value="MFS general substrate transporter like domains"/>
    <property type="match status" value="1"/>
</dbReference>
<proteinExistence type="predicted"/>
<dbReference type="PROSITE" id="PS50850">
    <property type="entry name" value="MFS"/>
    <property type="match status" value="1"/>
</dbReference>
<feature type="transmembrane region" description="Helical" evidence="5">
    <location>
        <begin position="270"/>
        <end position="290"/>
    </location>
</feature>
<dbReference type="Pfam" id="PF07690">
    <property type="entry name" value="MFS_1"/>
    <property type="match status" value="1"/>
</dbReference>
<dbReference type="GO" id="GO:0005886">
    <property type="term" value="C:plasma membrane"/>
    <property type="evidence" value="ECO:0007669"/>
    <property type="project" value="TreeGrafter"/>
</dbReference>
<evidence type="ECO:0000256" key="2">
    <source>
        <dbReference type="ARBA" id="ARBA00022692"/>
    </source>
</evidence>
<keyword evidence="2 5" id="KW-0812">Transmembrane</keyword>
<feature type="transmembrane region" description="Helical" evidence="5">
    <location>
        <begin position="84"/>
        <end position="104"/>
    </location>
</feature>
<keyword evidence="4 5" id="KW-0472">Membrane</keyword>
<name>A0AA37BS15_9ARCH</name>
<comment type="subcellular location">
    <subcellularLocation>
        <location evidence="1">Membrane</location>
        <topology evidence="1">Multi-pass membrane protein</topology>
    </subcellularLocation>
</comment>
<dbReference type="InterPro" id="IPR011701">
    <property type="entry name" value="MFS"/>
</dbReference>
<dbReference type="AlphaFoldDB" id="A0AA37BS15"/>
<feature type="transmembrane region" description="Helical" evidence="5">
    <location>
        <begin position="46"/>
        <end position="72"/>
    </location>
</feature>
<dbReference type="GO" id="GO:0046943">
    <property type="term" value="F:carboxylic acid transmembrane transporter activity"/>
    <property type="evidence" value="ECO:0007669"/>
    <property type="project" value="TreeGrafter"/>
</dbReference>
<keyword evidence="8" id="KW-1185">Reference proteome</keyword>
<accession>A0AA37BS15</accession>
<evidence type="ECO:0000256" key="5">
    <source>
        <dbReference type="SAM" id="Phobius"/>
    </source>
</evidence>